<keyword evidence="5 9" id="KW-0472">Membrane</keyword>
<evidence type="ECO:0000256" key="5">
    <source>
        <dbReference type="ARBA" id="ARBA00023136"/>
    </source>
</evidence>
<evidence type="ECO:0000256" key="4">
    <source>
        <dbReference type="ARBA" id="ARBA00023040"/>
    </source>
</evidence>
<dbReference type="InterPro" id="IPR000276">
    <property type="entry name" value="GPCR_Rhodpsn"/>
</dbReference>
<feature type="transmembrane region" description="Helical" evidence="9">
    <location>
        <begin position="184"/>
        <end position="206"/>
    </location>
</feature>
<dbReference type="CDD" id="cd00637">
    <property type="entry name" value="7tm_classA_rhodopsin-like"/>
    <property type="match status" value="1"/>
</dbReference>
<keyword evidence="6" id="KW-0675">Receptor</keyword>
<name>A0A1W0WQ40_HYPEX</name>
<feature type="transmembrane region" description="Helical" evidence="9">
    <location>
        <begin position="92"/>
        <end position="111"/>
    </location>
</feature>
<dbReference type="GO" id="GO:0005886">
    <property type="term" value="C:plasma membrane"/>
    <property type="evidence" value="ECO:0007669"/>
    <property type="project" value="TreeGrafter"/>
</dbReference>
<dbReference type="OrthoDB" id="5984709at2759"/>
<evidence type="ECO:0000256" key="3">
    <source>
        <dbReference type="ARBA" id="ARBA00022989"/>
    </source>
</evidence>
<evidence type="ECO:0000259" key="10">
    <source>
        <dbReference type="PROSITE" id="PS50262"/>
    </source>
</evidence>
<dbReference type="SUPFAM" id="SSF81321">
    <property type="entry name" value="Family A G protein-coupled receptor-like"/>
    <property type="match status" value="1"/>
</dbReference>
<evidence type="ECO:0000256" key="8">
    <source>
        <dbReference type="SAM" id="MobiDB-lite"/>
    </source>
</evidence>
<dbReference type="EMBL" id="MTYJ01000062">
    <property type="protein sequence ID" value="OQV17314.1"/>
    <property type="molecule type" value="Genomic_DNA"/>
</dbReference>
<dbReference type="InterPro" id="IPR017452">
    <property type="entry name" value="GPCR_Rhodpsn_7TM"/>
</dbReference>
<keyword evidence="12" id="KW-1185">Reference proteome</keyword>
<dbReference type="PANTHER" id="PTHR45695:SF9">
    <property type="entry name" value="LEUCOKININ RECEPTOR"/>
    <property type="match status" value="1"/>
</dbReference>
<dbReference type="PRINTS" id="PR00237">
    <property type="entry name" value="GPCRRHODOPSN"/>
</dbReference>
<organism evidence="11 12">
    <name type="scientific">Hypsibius exemplaris</name>
    <name type="common">Freshwater tardigrade</name>
    <dbReference type="NCBI Taxonomy" id="2072580"/>
    <lineage>
        <taxon>Eukaryota</taxon>
        <taxon>Metazoa</taxon>
        <taxon>Ecdysozoa</taxon>
        <taxon>Tardigrada</taxon>
        <taxon>Eutardigrada</taxon>
        <taxon>Parachela</taxon>
        <taxon>Hypsibioidea</taxon>
        <taxon>Hypsibiidae</taxon>
        <taxon>Hypsibius</taxon>
    </lineage>
</organism>
<proteinExistence type="predicted"/>
<feature type="compositionally biased region" description="Basic and acidic residues" evidence="8">
    <location>
        <begin position="317"/>
        <end position="329"/>
    </location>
</feature>
<dbReference type="Proteomes" id="UP000192578">
    <property type="component" value="Unassembled WGS sequence"/>
</dbReference>
<comment type="subcellular location">
    <subcellularLocation>
        <location evidence="1">Membrane</location>
        <topology evidence="1">Multi-pass membrane protein</topology>
    </subcellularLocation>
</comment>
<feature type="transmembrane region" description="Helical" evidence="9">
    <location>
        <begin position="237"/>
        <end position="259"/>
    </location>
</feature>
<feature type="transmembrane region" description="Helical" evidence="9">
    <location>
        <begin position="51"/>
        <end position="72"/>
    </location>
</feature>
<evidence type="ECO:0000256" key="9">
    <source>
        <dbReference type="SAM" id="Phobius"/>
    </source>
</evidence>
<evidence type="ECO:0000256" key="7">
    <source>
        <dbReference type="ARBA" id="ARBA00023224"/>
    </source>
</evidence>
<comment type="caution">
    <text evidence="11">The sequence shown here is derived from an EMBL/GenBank/DDBJ whole genome shotgun (WGS) entry which is preliminary data.</text>
</comment>
<evidence type="ECO:0000313" key="11">
    <source>
        <dbReference type="EMBL" id="OQV17314.1"/>
    </source>
</evidence>
<accession>A0A1W0WQ40</accession>
<feature type="transmembrane region" description="Helical" evidence="9">
    <location>
        <begin position="16"/>
        <end position="39"/>
    </location>
</feature>
<evidence type="ECO:0000256" key="1">
    <source>
        <dbReference type="ARBA" id="ARBA00004141"/>
    </source>
</evidence>
<dbReference type="PANTHER" id="PTHR45695">
    <property type="entry name" value="LEUCOKININ RECEPTOR-RELATED"/>
    <property type="match status" value="1"/>
</dbReference>
<dbReference type="GO" id="GO:0004930">
    <property type="term" value="F:G protein-coupled receptor activity"/>
    <property type="evidence" value="ECO:0007669"/>
    <property type="project" value="UniProtKB-KW"/>
</dbReference>
<protein>
    <recommendedName>
        <fullName evidence="10">G-protein coupled receptors family 1 profile domain-containing protein</fullName>
    </recommendedName>
</protein>
<dbReference type="AlphaFoldDB" id="A0A1W0WQ40"/>
<reference evidence="12" key="1">
    <citation type="submission" date="2017-01" db="EMBL/GenBank/DDBJ databases">
        <title>Comparative genomics of anhydrobiosis in the tardigrade Hypsibius dujardini.</title>
        <authorList>
            <person name="Yoshida Y."/>
            <person name="Koutsovoulos G."/>
            <person name="Laetsch D."/>
            <person name="Stevens L."/>
            <person name="Kumar S."/>
            <person name="Horikawa D."/>
            <person name="Ishino K."/>
            <person name="Komine S."/>
            <person name="Tomita M."/>
            <person name="Blaxter M."/>
            <person name="Arakawa K."/>
        </authorList>
    </citation>
    <scope>NUCLEOTIDE SEQUENCE [LARGE SCALE GENOMIC DNA]</scope>
    <source>
        <strain evidence="12">Z151</strain>
    </source>
</reference>
<dbReference type="PROSITE" id="PS50262">
    <property type="entry name" value="G_PROTEIN_RECEP_F1_2"/>
    <property type="match status" value="1"/>
</dbReference>
<keyword evidence="3 9" id="KW-1133">Transmembrane helix</keyword>
<sequence length="336" mass="37411">MNQSANFAEAPSGLTIFTWFALSIAVSLFGCFMLAALLAHICYGKLTGSTVLIAHLMALQLLHCAVFFPILFVDSFAALTGSSLHLNCPLLLLMHISAAQAEHWASLVLAVNRYVAIALPHHYRKVVSTPVLTVMIIAPWVIGIGDTLPLYFGYGGILGEKPVFGYCAIKVAGRIYGRALWQTIGTYIPTVLMGIIYVTLFVRLAIDGHVCFRRKSDAEEKSMLERRLEKRVTMAEMLVVAYVWYCLCFLPGPIILTAYPQLQRQYVMLAHWTSGFLTLCGYAASPVIFLFLSSDYRKGVRHLFTKPSVKEKAAQLEMRHSDSSDEHQPLRLPVHV</sequence>
<evidence type="ECO:0000256" key="2">
    <source>
        <dbReference type="ARBA" id="ARBA00022692"/>
    </source>
</evidence>
<dbReference type="Gene3D" id="1.20.1070.10">
    <property type="entry name" value="Rhodopsin 7-helix transmembrane proteins"/>
    <property type="match status" value="1"/>
</dbReference>
<feature type="region of interest" description="Disordered" evidence="8">
    <location>
        <begin position="317"/>
        <end position="336"/>
    </location>
</feature>
<feature type="transmembrane region" description="Helical" evidence="9">
    <location>
        <begin position="123"/>
        <end position="142"/>
    </location>
</feature>
<evidence type="ECO:0000256" key="6">
    <source>
        <dbReference type="ARBA" id="ARBA00023170"/>
    </source>
</evidence>
<feature type="domain" description="G-protein coupled receptors family 1 profile" evidence="10">
    <location>
        <begin position="29"/>
        <end position="289"/>
    </location>
</feature>
<feature type="transmembrane region" description="Helical" evidence="9">
    <location>
        <begin position="271"/>
        <end position="292"/>
    </location>
</feature>
<gene>
    <name evidence="11" type="ORF">BV898_08563</name>
</gene>
<evidence type="ECO:0000313" key="12">
    <source>
        <dbReference type="Proteomes" id="UP000192578"/>
    </source>
</evidence>
<keyword evidence="4" id="KW-0297">G-protein coupled receptor</keyword>
<keyword evidence="2 9" id="KW-0812">Transmembrane</keyword>
<keyword evidence="7" id="KW-0807">Transducer</keyword>
<dbReference type="Pfam" id="PF00001">
    <property type="entry name" value="7tm_1"/>
    <property type="match status" value="1"/>
</dbReference>